<dbReference type="Proteomes" id="UP001151752">
    <property type="component" value="Chromosome 6"/>
</dbReference>
<gene>
    <name evidence="3" type="ORF">OIU74_029940</name>
</gene>
<keyword evidence="4" id="KW-1185">Reference proteome</keyword>
<dbReference type="InterPro" id="IPR002109">
    <property type="entry name" value="Glutaredoxin"/>
</dbReference>
<reference evidence="3" key="1">
    <citation type="submission" date="2022-11" db="EMBL/GenBank/DDBJ databases">
        <authorList>
            <person name="Hyden B.L."/>
            <person name="Feng K."/>
            <person name="Yates T."/>
            <person name="Jawdy S."/>
            <person name="Smart L.B."/>
            <person name="Muchero W."/>
        </authorList>
    </citation>
    <scope>NUCLEOTIDE SEQUENCE</scope>
    <source>
        <tissue evidence="3">Shoot tip</tissue>
    </source>
</reference>
<evidence type="ECO:0000313" key="4">
    <source>
        <dbReference type="Proteomes" id="UP001151752"/>
    </source>
</evidence>
<dbReference type="PANTHER" id="PTHR45669:SF18">
    <property type="entry name" value="GLUTAREDOXIN FAMILY PROTEIN"/>
    <property type="match status" value="1"/>
</dbReference>
<dbReference type="Pfam" id="PF23733">
    <property type="entry name" value="GRXCR1-2_C"/>
    <property type="match status" value="1"/>
</dbReference>
<dbReference type="PROSITE" id="PS51354">
    <property type="entry name" value="GLUTAREDOXIN_2"/>
    <property type="match status" value="1"/>
</dbReference>
<sequence>MGCSASKPNTLLAKNCHPEENLPYVSPSKDKSMFSPQFSSPTVPRALSLQIPLVHHPPSRKGDSHHLVSLTSTTYGSLVLIDPNTNTQNSFDPPQSPRKSTRKIHKTQNNQDPCESLSPDSVINTWELMDGLDENDGLDFEMNDSSKPRSSLSDHSIEVVSKASSFHHLGSDKFGKKLHDSFDSLKFGKIVAEKPVSLSKPLWKHLSEESLLSKMDPNVVSSYMRALSSRQLGCHKESKDATSMNSSPMSDTLSIRMIFRGFRVAVDERDISMDSTYRKELQSLLKGKAMILPQVFIRGNHIGGVEEIRQLNEAGELAALFEGFPVQDPRLVCEGCGDARFVPCPNCNGSRKVFDEEEEQLSRCTDCNENGLIRCPGCCS</sequence>
<dbReference type="InterPro" id="IPR036249">
    <property type="entry name" value="Thioredoxin-like_sf"/>
</dbReference>
<dbReference type="Pfam" id="PF00462">
    <property type="entry name" value="Glutaredoxin"/>
    <property type="match status" value="1"/>
</dbReference>
<accession>A0A9Q0VHC4</accession>
<comment type="caution">
    <text evidence="3">The sequence shown here is derived from an EMBL/GenBank/DDBJ whole genome shotgun (WGS) entry which is preliminary data.</text>
</comment>
<dbReference type="AlphaFoldDB" id="A0A9Q0VHC4"/>
<protein>
    <submittedName>
        <fullName evidence="3">GLUTAREDOXIN FAMILY PROTEIN</fullName>
    </submittedName>
</protein>
<dbReference type="PANTHER" id="PTHR45669">
    <property type="entry name" value="GLUTAREDOXIN DOMAIN-CONTAINING CYSTEINE-RICH PROTEIN CG12206-RELATED"/>
    <property type="match status" value="1"/>
</dbReference>
<dbReference type="Gene3D" id="3.40.30.10">
    <property type="entry name" value="Glutaredoxin"/>
    <property type="match status" value="1"/>
</dbReference>
<reference evidence="3" key="2">
    <citation type="journal article" date="2023" name="Int. J. Mol. Sci.">
        <title>De Novo Assembly and Annotation of 11 Diverse Shrub Willow (Salix) Genomes Reveals Novel Gene Organization in Sex-Linked Regions.</title>
        <authorList>
            <person name="Hyden B."/>
            <person name="Feng K."/>
            <person name="Yates T.B."/>
            <person name="Jawdy S."/>
            <person name="Cereghino C."/>
            <person name="Smart L.B."/>
            <person name="Muchero W."/>
        </authorList>
    </citation>
    <scope>NUCLEOTIDE SEQUENCE</scope>
    <source>
        <tissue evidence="3">Shoot tip</tissue>
    </source>
</reference>
<evidence type="ECO:0000256" key="1">
    <source>
        <dbReference type="SAM" id="MobiDB-lite"/>
    </source>
</evidence>
<evidence type="ECO:0000313" key="3">
    <source>
        <dbReference type="EMBL" id="KAJ6747580.1"/>
    </source>
</evidence>
<feature type="compositionally biased region" description="Polar residues" evidence="1">
    <location>
        <begin position="83"/>
        <end position="93"/>
    </location>
</feature>
<feature type="region of interest" description="Disordered" evidence="1">
    <location>
        <begin position="81"/>
        <end position="120"/>
    </location>
</feature>
<organism evidence="3 4">
    <name type="scientific">Salix koriyanagi</name>
    <dbReference type="NCBI Taxonomy" id="2511006"/>
    <lineage>
        <taxon>Eukaryota</taxon>
        <taxon>Viridiplantae</taxon>
        <taxon>Streptophyta</taxon>
        <taxon>Embryophyta</taxon>
        <taxon>Tracheophyta</taxon>
        <taxon>Spermatophyta</taxon>
        <taxon>Magnoliopsida</taxon>
        <taxon>eudicotyledons</taxon>
        <taxon>Gunneridae</taxon>
        <taxon>Pentapetalae</taxon>
        <taxon>rosids</taxon>
        <taxon>fabids</taxon>
        <taxon>Malpighiales</taxon>
        <taxon>Salicaceae</taxon>
        <taxon>Saliceae</taxon>
        <taxon>Salix</taxon>
    </lineage>
</organism>
<dbReference type="SUPFAM" id="SSF52833">
    <property type="entry name" value="Thioredoxin-like"/>
    <property type="match status" value="1"/>
</dbReference>
<evidence type="ECO:0000259" key="2">
    <source>
        <dbReference type="Pfam" id="PF00462"/>
    </source>
</evidence>
<dbReference type="CDD" id="cd03031">
    <property type="entry name" value="GRX_GRX_like"/>
    <property type="match status" value="1"/>
</dbReference>
<dbReference type="EMBL" id="JAPFFM010000009">
    <property type="protein sequence ID" value="KAJ6747580.1"/>
    <property type="molecule type" value="Genomic_DNA"/>
</dbReference>
<name>A0A9Q0VHC4_9ROSI</name>
<feature type="compositionally biased region" description="Polar residues" evidence="1">
    <location>
        <begin position="107"/>
        <end position="120"/>
    </location>
</feature>
<feature type="domain" description="Glutaredoxin" evidence="2">
    <location>
        <begin position="255"/>
        <end position="302"/>
    </location>
</feature>
<proteinExistence type="predicted"/>